<protein>
    <submittedName>
        <fullName evidence="1">Uncharacterized protein</fullName>
    </submittedName>
</protein>
<dbReference type="AlphaFoldDB" id="A0A1F4PP92"/>
<comment type="caution">
    <text evidence="1">The sequence shown here is derived from an EMBL/GenBank/DDBJ whole genome shotgun (WGS) entry which is preliminary data.</text>
</comment>
<dbReference type="EMBL" id="METE01000004">
    <property type="protein sequence ID" value="OGB85445.1"/>
    <property type="molecule type" value="Genomic_DNA"/>
</dbReference>
<dbReference type="Proteomes" id="UP000179010">
    <property type="component" value="Unassembled WGS sequence"/>
</dbReference>
<dbReference type="STRING" id="1798539.A2994_02395"/>
<evidence type="ECO:0000313" key="1">
    <source>
        <dbReference type="EMBL" id="OGB85445.1"/>
    </source>
</evidence>
<reference evidence="1 2" key="1">
    <citation type="journal article" date="2016" name="Nat. Commun.">
        <title>Thousands of microbial genomes shed light on interconnected biogeochemical processes in an aquifer system.</title>
        <authorList>
            <person name="Anantharaman K."/>
            <person name="Brown C.T."/>
            <person name="Hug L.A."/>
            <person name="Sharon I."/>
            <person name="Castelle C.J."/>
            <person name="Probst A.J."/>
            <person name="Thomas B.C."/>
            <person name="Singh A."/>
            <person name="Wilkins M.J."/>
            <person name="Karaoz U."/>
            <person name="Brodie E.L."/>
            <person name="Williams K.H."/>
            <person name="Hubbard S.S."/>
            <person name="Banfield J.F."/>
        </authorList>
    </citation>
    <scope>NUCLEOTIDE SEQUENCE [LARGE SCALE GENOMIC DNA]</scope>
</reference>
<gene>
    <name evidence="1" type="ORF">A2994_02395</name>
</gene>
<evidence type="ECO:0000313" key="2">
    <source>
        <dbReference type="Proteomes" id="UP000179010"/>
    </source>
</evidence>
<sequence length="98" mass="11022">MSGKALPNQPTCLIFPPDQPDDYEVIILEPVVENRTTLHKRCTKAELKELPGVQIVFSKEQAHLFRRKVDQGVKKGKATKREAMEQVLQEILVSAGNP</sequence>
<accession>A0A1F4PP92</accession>
<name>A0A1F4PP92_UNCK3</name>
<organism evidence="1 2">
    <name type="scientific">candidate division Kazan bacterium RIFCSPLOWO2_01_FULL_48_13</name>
    <dbReference type="NCBI Taxonomy" id="1798539"/>
    <lineage>
        <taxon>Bacteria</taxon>
        <taxon>Bacteria division Kazan-3B-28</taxon>
    </lineage>
</organism>
<proteinExistence type="predicted"/>